<dbReference type="EMBL" id="AXCR01000005">
    <property type="protein sequence ID" value="KJR87511.1"/>
    <property type="molecule type" value="Genomic_DNA"/>
</dbReference>
<sequence length="748" mass="84062">MGHSHSSLRKSRRLTVPVADTADTLAIHCGLDGKDSKYQKDYKDNDGRDHRDDQDNKDDKSESTLTPQPKIDGPRPSPVPAPIPRSEDYLSPTSHDDEGVPLGRLRALCPSGPVPEPPVHDVIASVLAKQGKARGKAETAGMARARRSKNIPRRRRHRTNINSIDSIDIRDKSPDLDVLAARALYNAACSPLCRLPDDVLARIMCHLGWDNIYFLRHTCRLFMRVFSTHSFFRLIRAPEAINNNSSLFVLPTPWSPEKLPESCSASEMPVRCRDTTVHLRDRGYWRQRCRDALRAQQCAGCRAAPQGYQLADVYMHCTACRVDHPTDLFSGPQTRMDAATAAQRVCIGHEGHVRLCDHKTVDWATVVGSLPGRRVNNNFRNQFDTDAIRLLQMSSAEGATSTQAIFSVEPYLRIVCDHPSHGAYSHHGRPNMQATPDTQLPPYRRFAADHGRDDEAAAERPSFVVHDMIVDGVNHKVVTWSYTAHMDLADNTGGNGAITAQTFRNCLHDLRKTHSPARYIAPLDYPGLLHELRCVDPERCGCLLYPGFQRIQGQGTANTPRQTTTMTCRQHEVVRVLNSRASNMDHIRIRLVSCDRAPRCLKLVYTRTIRLEGFCVNPDPLWPPAIVGGGPMNPSSIFNYLRDALYDASVPLGWYQALDPLSYRVNDGDVRGTDDPDRPHWLRCSNASCRLHPRFLRPRICPPRRKMNVPCAWGCRRTRVRGYHCTGCGGKGSIFFPVEYDSQWGFEL</sequence>
<feature type="region of interest" description="Disordered" evidence="1">
    <location>
        <begin position="1"/>
        <end position="111"/>
    </location>
</feature>
<dbReference type="AlphaFoldDB" id="A0A0F2MH74"/>
<evidence type="ECO:0000256" key="1">
    <source>
        <dbReference type="SAM" id="MobiDB-lite"/>
    </source>
</evidence>
<feature type="domain" description="F-box" evidence="2">
    <location>
        <begin position="189"/>
        <end position="235"/>
    </location>
</feature>
<proteinExistence type="predicted"/>
<feature type="region of interest" description="Disordered" evidence="1">
    <location>
        <begin position="133"/>
        <end position="153"/>
    </location>
</feature>
<comment type="caution">
    <text evidence="3">The sequence shown here is derived from an EMBL/GenBank/DDBJ whole genome shotgun (WGS) entry which is preliminary data.</text>
</comment>
<dbReference type="PROSITE" id="PS50181">
    <property type="entry name" value="FBOX"/>
    <property type="match status" value="1"/>
</dbReference>
<evidence type="ECO:0000313" key="4">
    <source>
        <dbReference type="Proteomes" id="UP000033710"/>
    </source>
</evidence>
<evidence type="ECO:0000259" key="2">
    <source>
        <dbReference type="PROSITE" id="PS50181"/>
    </source>
</evidence>
<dbReference type="RefSeq" id="XP_016590187.1">
    <property type="nucleotide sequence ID" value="XM_016728422.1"/>
</dbReference>
<organism evidence="3 4">
    <name type="scientific">Sporothrix schenckii 1099-18</name>
    <dbReference type="NCBI Taxonomy" id="1397361"/>
    <lineage>
        <taxon>Eukaryota</taxon>
        <taxon>Fungi</taxon>
        <taxon>Dikarya</taxon>
        <taxon>Ascomycota</taxon>
        <taxon>Pezizomycotina</taxon>
        <taxon>Sordariomycetes</taxon>
        <taxon>Sordariomycetidae</taxon>
        <taxon>Ophiostomatales</taxon>
        <taxon>Ophiostomataceae</taxon>
        <taxon>Sporothrix</taxon>
    </lineage>
</organism>
<feature type="compositionally biased region" description="Basic residues" evidence="1">
    <location>
        <begin position="1"/>
        <end position="13"/>
    </location>
</feature>
<gene>
    <name evidence="3" type="ORF">SPSK_01511</name>
</gene>
<dbReference type="KEGG" id="ssck:SPSK_01511"/>
<evidence type="ECO:0000313" key="3">
    <source>
        <dbReference type="EMBL" id="KJR87511.1"/>
    </source>
</evidence>
<reference evidence="3 4" key="2">
    <citation type="journal article" date="2015" name="Eukaryot. Cell">
        <title>Asexual propagation of a virulent clone complex in a human and feline outbreak of sporotrichosis.</title>
        <authorList>
            <person name="Teixeira Mde M."/>
            <person name="Rodrigues A.M."/>
            <person name="Tsui C.K."/>
            <person name="de Almeida L.G."/>
            <person name="Van Diepeningen A.D."/>
            <person name="van den Ende B.G."/>
            <person name="Fernandes G.F."/>
            <person name="Kano R."/>
            <person name="Hamelin R.C."/>
            <person name="Lopes-Bezerra L.M."/>
            <person name="Vasconcelos A.T."/>
            <person name="de Hoog S."/>
            <person name="de Camargo Z.P."/>
            <person name="Felipe M.S."/>
        </authorList>
    </citation>
    <scope>NUCLEOTIDE SEQUENCE [LARGE SCALE GENOMIC DNA]</scope>
    <source>
        <strain evidence="3 4">1099-18</strain>
    </source>
</reference>
<dbReference type="OrthoDB" id="3692147at2759"/>
<protein>
    <recommendedName>
        <fullName evidence="2">F-box domain-containing protein</fullName>
    </recommendedName>
</protein>
<dbReference type="Proteomes" id="UP000033710">
    <property type="component" value="Unassembled WGS sequence"/>
</dbReference>
<name>A0A0F2MH74_SPOSC</name>
<reference evidence="3 4" key="1">
    <citation type="journal article" date="2014" name="BMC Genomics">
        <title>Comparative genomics of the major fungal agents of human and animal Sporotrichosis: Sporothrix schenckii and Sporothrix brasiliensis.</title>
        <authorList>
            <person name="Teixeira M.M."/>
            <person name="de Almeida L.G."/>
            <person name="Kubitschek-Barreira P."/>
            <person name="Alves F.L."/>
            <person name="Kioshima E.S."/>
            <person name="Abadio A.K."/>
            <person name="Fernandes L."/>
            <person name="Derengowski L.S."/>
            <person name="Ferreira K.S."/>
            <person name="Souza R.C."/>
            <person name="Ruiz J.C."/>
            <person name="de Andrade N.C."/>
            <person name="Paes H.C."/>
            <person name="Nicola A.M."/>
            <person name="Albuquerque P."/>
            <person name="Gerber A.L."/>
            <person name="Martins V.P."/>
            <person name="Peconick L.D."/>
            <person name="Neto A.V."/>
            <person name="Chaucanez C.B."/>
            <person name="Silva P.A."/>
            <person name="Cunha O.L."/>
            <person name="de Oliveira F.F."/>
            <person name="dos Santos T.C."/>
            <person name="Barros A.L."/>
            <person name="Soares M.A."/>
            <person name="de Oliveira L.M."/>
            <person name="Marini M.M."/>
            <person name="Villalobos-Duno H."/>
            <person name="Cunha M.M."/>
            <person name="de Hoog S."/>
            <person name="da Silveira J.F."/>
            <person name="Henrissat B."/>
            <person name="Nino-Vega G.A."/>
            <person name="Cisalpino P.S."/>
            <person name="Mora-Montes H.M."/>
            <person name="Almeida S.R."/>
            <person name="Stajich J.E."/>
            <person name="Lopes-Bezerra L.M."/>
            <person name="Vasconcelos A.T."/>
            <person name="Felipe M.S."/>
        </authorList>
    </citation>
    <scope>NUCLEOTIDE SEQUENCE [LARGE SCALE GENOMIC DNA]</scope>
    <source>
        <strain evidence="3 4">1099-18</strain>
    </source>
</reference>
<dbReference type="SUPFAM" id="SSF81383">
    <property type="entry name" value="F-box domain"/>
    <property type="match status" value="1"/>
</dbReference>
<feature type="compositionally biased region" description="Basic and acidic residues" evidence="1">
    <location>
        <begin position="31"/>
        <end position="62"/>
    </location>
</feature>
<feature type="compositionally biased region" description="Basic residues" evidence="1">
    <location>
        <begin position="144"/>
        <end position="153"/>
    </location>
</feature>
<dbReference type="VEuPathDB" id="FungiDB:SPSK_01511"/>
<accession>A0A0F2MH74</accession>
<dbReference type="InterPro" id="IPR001810">
    <property type="entry name" value="F-box_dom"/>
</dbReference>
<dbReference type="GeneID" id="27663699"/>
<dbReference type="InterPro" id="IPR036047">
    <property type="entry name" value="F-box-like_dom_sf"/>
</dbReference>